<evidence type="ECO:0000313" key="2">
    <source>
        <dbReference type="EMBL" id="VVC99345.1"/>
    </source>
</evidence>
<evidence type="ECO:0000256" key="1">
    <source>
        <dbReference type="SAM" id="SignalP"/>
    </source>
</evidence>
<dbReference type="EMBL" id="FZQP02004089">
    <property type="protein sequence ID" value="VVC99345.1"/>
    <property type="molecule type" value="Genomic_DNA"/>
</dbReference>
<organism evidence="2 3">
    <name type="scientific">Leptidea sinapis</name>
    <dbReference type="NCBI Taxonomy" id="189913"/>
    <lineage>
        <taxon>Eukaryota</taxon>
        <taxon>Metazoa</taxon>
        <taxon>Ecdysozoa</taxon>
        <taxon>Arthropoda</taxon>
        <taxon>Hexapoda</taxon>
        <taxon>Insecta</taxon>
        <taxon>Pterygota</taxon>
        <taxon>Neoptera</taxon>
        <taxon>Endopterygota</taxon>
        <taxon>Lepidoptera</taxon>
        <taxon>Glossata</taxon>
        <taxon>Ditrysia</taxon>
        <taxon>Papilionoidea</taxon>
        <taxon>Pieridae</taxon>
        <taxon>Dismorphiinae</taxon>
        <taxon>Leptidea</taxon>
    </lineage>
</organism>
<keyword evidence="1" id="KW-0732">Signal</keyword>
<proteinExistence type="predicted"/>
<dbReference type="AlphaFoldDB" id="A0A5E4QN26"/>
<keyword evidence="3" id="KW-1185">Reference proteome</keyword>
<feature type="signal peptide" evidence="1">
    <location>
        <begin position="1"/>
        <end position="22"/>
    </location>
</feature>
<gene>
    <name evidence="2" type="ORF">LSINAPIS_LOCUS10237</name>
</gene>
<feature type="chain" id="PRO_5022787429" evidence="1">
    <location>
        <begin position="23"/>
        <end position="302"/>
    </location>
</feature>
<name>A0A5E4QN26_9NEOP</name>
<sequence>MKLIIFRFYNLLFFFTIQQSSSFNDNIEWNNVNQFSYKSLLKSLVNVNEARMKSLNSMVHLNDYHLGSILMKKILRESSAPHNTIYLVSNLISGKINVKPVNYNGNNLGFRDAKDKLLIVLYPRLSSVFSVKSNREIEPPEDMKVQKSVGDILRSHVIVYLSGLNLISGKSSLRPVNNDGNVVGFRDAKQLLIFLYPRLPSAPLVRSNLEIEIPEDMIVHKAVSDIVEHQKQIIEDPNPDKTAMLRWTDPCDRRGIRLCKRACYLAYKTVCTTFHCRRKMKRSFRRECRRACRSYFMRHSRD</sequence>
<reference evidence="2 3" key="1">
    <citation type="submission" date="2017-07" db="EMBL/GenBank/DDBJ databases">
        <authorList>
            <person name="Talla V."/>
            <person name="Backstrom N."/>
        </authorList>
    </citation>
    <scope>NUCLEOTIDE SEQUENCE [LARGE SCALE GENOMIC DNA]</scope>
</reference>
<dbReference type="Proteomes" id="UP000324832">
    <property type="component" value="Unassembled WGS sequence"/>
</dbReference>
<accession>A0A5E4QN26</accession>
<protein>
    <submittedName>
        <fullName evidence="2">Uncharacterized protein</fullName>
    </submittedName>
</protein>
<evidence type="ECO:0000313" key="3">
    <source>
        <dbReference type="Proteomes" id="UP000324832"/>
    </source>
</evidence>